<keyword evidence="10" id="KW-1185">Reference proteome</keyword>
<dbReference type="InterPro" id="IPR018076">
    <property type="entry name" value="T2SS_GspF_dom"/>
</dbReference>
<feature type="coiled-coil region" evidence="6">
    <location>
        <begin position="63"/>
        <end position="90"/>
    </location>
</feature>
<dbReference type="RefSeq" id="WP_340276598.1">
    <property type="nucleotide sequence ID" value="NZ_JBAKIA010000016.1"/>
</dbReference>
<feature type="transmembrane region" description="Helical" evidence="7">
    <location>
        <begin position="135"/>
        <end position="153"/>
    </location>
</feature>
<dbReference type="Gene3D" id="1.20.81.30">
    <property type="entry name" value="Type II secretion system (T2SS), domain F"/>
    <property type="match status" value="1"/>
</dbReference>
<dbReference type="InterPro" id="IPR042094">
    <property type="entry name" value="T2SS_GspF_sf"/>
</dbReference>
<organism evidence="9 10">
    <name type="scientific">Roseibium algae</name>
    <dbReference type="NCBI Taxonomy" id="3123038"/>
    <lineage>
        <taxon>Bacteria</taxon>
        <taxon>Pseudomonadati</taxon>
        <taxon>Pseudomonadota</taxon>
        <taxon>Alphaproteobacteria</taxon>
        <taxon>Hyphomicrobiales</taxon>
        <taxon>Stappiaceae</taxon>
        <taxon>Roseibium</taxon>
    </lineage>
</organism>
<evidence type="ECO:0000256" key="5">
    <source>
        <dbReference type="ARBA" id="ARBA00023136"/>
    </source>
</evidence>
<sequence length="339" mass="37426">MFDLQFLQGPEAATVGVAVLVTLCIGGIIYAVFQPALSGTKRRDERMTVITTRSQSVEARTQVRDGDKRRRSVQDQLKEFEERQKKKSQKQTHVTLNVRMEQAGLNWERKHFIFFSIACGIVFLLLGLIFSKNLIVALALGFAGGLGFPRWFVNYKRKKRFAAFLDELPGAVDVIVRGVKAGLPLGDCIKIVAKEAPEPVSTEFRKIVETQVMGVSLTDAVARMPERMPVAEANFFAIVVAIQQKAGGGLSEALGNLSKVLRGRKTLKRKVQALSSEAKSSAAIIGSLPFIITGIMYAIAPDYISLLFTRTAGNIIIAGGLFWMFCGVMVMRKMINFDF</sequence>
<comment type="subcellular location">
    <subcellularLocation>
        <location evidence="1">Cell membrane</location>
        <topology evidence="1">Multi-pass membrane protein</topology>
    </subcellularLocation>
</comment>
<evidence type="ECO:0000259" key="8">
    <source>
        <dbReference type="Pfam" id="PF00482"/>
    </source>
</evidence>
<keyword evidence="6" id="KW-0175">Coiled coil</keyword>
<evidence type="ECO:0000256" key="4">
    <source>
        <dbReference type="ARBA" id="ARBA00022989"/>
    </source>
</evidence>
<dbReference type="PANTHER" id="PTHR35007">
    <property type="entry name" value="INTEGRAL MEMBRANE PROTEIN-RELATED"/>
    <property type="match status" value="1"/>
</dbReference>
<feature type="transmembrane region" description="Helical" evidence="7">
    <location>
        <begin position="282"/>
        <end position="300"/>
    </location>
</feature>
<evidence type="ECO:0000313" key="9">
    <source>
        <dbReference type="EMBL" id="MEJ8476195.1"/>
    </source>
</evidence>
<feature type="domain" description="Type II secretion system protein GspF" evidence="8">
    <location>
        <begin position="173"/>
        <end position="297"/>
    </location>
</feature>
<feature type="transmembrane region" description="Helical" evidence="7">
    <location>
        <begin position="112"/>
        <end position="129"/>
    </location>
</feature>
<evidence type="ECO:0000256" key="1">
    <source>
        <dbReference type="ARBA" id="ARBA00004651"/>
    </source>
</evidence>
<keyword evidence="3 7" id="KW-0812">Transmembrane</keyword>
<feature type="transmembrane region" description="Helical" evidence="7">
    <location>
        <begin position="312"/>
        <end position="331"/>
    </location>
</feature>
<proteinExistence type="predicted"/>
<keyword evidence="4 7" id="KW-1133">Transmembrane helix</keyword>
<dbReference type="Proteomes" id="UP001385499">
    <property type="component" value="Unassembled WGS sequence"/>
</dbReference>
<gene>
    <name evidence="9" type="ORF">V6575_19055</name>
</gene>
<dbReference type="EMBL" id="JBAKIA010000016">
    <property type="protein sequence ID" value="MEJ8476195.1"/>
    <property type="molecule type" value="Genomic_DNA"/>
</dbReference>
<evidence type="ECO:0000256" key="7">
    <source>
        <dbReference type="SAM" id="Phobius"/>
    </source>
</evidence>
<reference evidence="9 10" key="1">
    <citation type="submission" date="2024-02" db="EMBL/GenBank/DDBJ databases">
        <title>Roseibium algae sp. nov., isolated from marine alga (Grateloupia sp.), showing potential in myo-inositol conversion.</title>
        <authorList>
            <person name="Wang Y."/>
        </authorList>
    </citation>
    <scope>NUCLEOTIDE SEQUENCE [LARGE SCALE GENOMIC DNA]</scope>
    <source>
        <strain evidence="9 10">H3510</strain>
    </source>
</reference>
<evidence type="ECO:0000313" key="10">
    <source>
        <dbReference type="Proteomes" id="UP001385499"/>
    </source>
</evidence>
<evidence type="ECO:0000256" key="6">
    <source>
        <dbReference type="SAM" id="Coils"/>
    </source>
</evidence>
<dbReference type="Pfam" id="PF00482">
    <property type="entry name" value="T2SSF"/>
    <property type="match status" value="1"/>
</dbReference>
<evidence type="ECO:0000256" key="2">
    <source>
        <dbReference type="ARBA" id="ARBA00022475"/>
    </source>
</evidence>
<evidence type="ECO:0000256" key="3">
    <source>
        <dbReference type="ARBA" id="ARBA00022692"/>
    </source>
</evidence>
<feature type="transmembrane region" description="Helical" evidence="7">
    <location>
        <begin position="12"/>
        <end position="33"/>
    </location>
</feature>
<accession>A0ABU8TPV6</accession>
<name>A0ABU8TPV6_9HYPH</name>
<dbReference type="PANTHER" id="PTHR35007:SF1">
    <property type="entry name" value="PILUS ASSEMBLY PROTEIN"/>
    <property type="match status" value="1"/>
</dbReference>
<keyword evidence="2" id="KW-1003">Cell membrane</keyword>
<comment type="caution">
    <text evidence="9">The sequence shown here is derived from an EMBL/GenBank/DDBJ whole genome shotgun (WGS) entry which is preliminary data.</text>
</comment>
<keyword evidence="5 7" id="KW-0472">Membrane</keyword>
<protein>
    <submittedName>
        <fullName evidence="9">Type II secretion system F family protein</fullName>
    </submittedName>
</protein>